<protein>
    <recommendedName>
        <fullName evidence="3">Lipoprotein</fullName>
    </recommendedName>
</protein>
<organism evidence="1 2">
    <name type="scientific">Microtetraspora fusca</name>
    <dbReference type="NCBI Taxonomy" id="1997"/>
    <lineage>
        <taxon>Bacteria</taxon>
        <taxon>Bacillati</taxon>
        <taxon>Actinomycetota</taxon>
        <taxon>Actinomycetes</taxon>
        <taxon>Streptosporangiales</taxon>
        <taxon>Streptosporangiaceae</taxon>
        <taxon>Microtetraspora</taxon>
    </lineage>
</organism>
<keyword evidence="2" id="KW-1185">Reference proteome</keyword>
<evidence type="ECO:0008006" key="3">
    <source>
        <dbReference type="Google" id="ProtNLM"/>
    </source>
</evidence>
<gene>
    <name evidence="1" type="ORF">ACFY05_35580</name>
</gene>
<evidence type="ECO:0000313" key="1">
    <source>
        <dbReference type="EMBL" id="MFF4778162.1"/>
    </source>
</evidence>
<evidence type="ECO:0000313" key="2">
    <source>
        <dbReference type="Proteomes" id="UP001602119"/>
    </source>
</evidence>
<dbReference type="PROSITE" id="PS51257">
    <property type="entry name" value="PROKAR_LIPOPROTEIN"/>
    <property type="match status" value="1"/>
</dbReference>
<reference evidence="1 2" key="1">
    <citation type="submission" date="2024-10" db="EMBL/GenBank/DDBJ databases">
        <title>The Natural Products Discovery Center: Release of the First 8490 Sequenced Strains for Exploring Actinobacteria Biosynthetic Diversity.</title>
        <authorList>
            <person name="Kalkreuter E."/>
            <person name="Kautsar S.A."/>
            <person name="Yang D."/>
            <person name="Bader C.D."/>
            <person name="Teijaro C.N."/>
            <person name="Fluegel L."/>
            <person name="Davis C.M."/>
            <person name="Simpson J.R."/>
            <person name="Lauterbach L."/>
            <person name="Steele A.D."/>
            <person name="Gui C."/>
            <person name="Meng S."/>
            <person name="Li G."/>
            <person name="Viehrig K."/>
            <person name="Ye F."/>
            <person name="Su P."/>
            <person name="Kiefer A.F."/>
            <person name="Nichols A."/>
            <person name="Cepeda A.J."/>
            <person name="Yan W."/>
            <person name="Fan B."/>
            <person name="Jiang Y."/>
            <person name="Adhikari A."/>
            <person name="Zheng C.-J."/>
            <person name="Schuster L."/>
            <person name="Cowan T.M."/>
            <person name="Smanski M.J."/>
            <person name="Chevrette M.G."/>
            <person name="De Carvalho L.P.S."/>
            <person name="Shen B."/>
        </authorList>
    </citation>
    <scope>NUCLEOTIDE SEQUENCE [LARGE SCALE GENOMIC DNA]</scope>
    <source>
        <strain evidence="1 2">NPDC001281</strain>
    </source>
</reference>
<name>A0ABW6VJ54_MICFU</name>
<comment type="caution">
    <text evidence="1">The sequence shown here is derived from an EMBL/GenBank/DDBJ whole genome shotgun (WGS) entry which is preliminary data.</text>
</comment>
<accession>A0ABW6VJ54</accession>
<dbReference type="RefSeq" id="WP_387346705.1">
    <property type="nucleotide sequence ID" value="NZ_JBIAXI010000029.1"/>
</dbReference>
<sequence>MAAARRWIWGVLAAVTAIAILTGCSTTATTSKVPRPQPTWRFMNEGSSHAAADDLCPKGRGPRGLDCRSKVPGYKACVKRHPVKNSATLCQQALIVRIECRFGELSIFFNEYDCASSFESYLSCRTGTPKRSDDVCAAAERAFLRCPGSFGPDSDFDCVKARDAYYDCRDDTRSDYMFCSTYIEILGVCHTVRVSCSDLLDKYLACAHEGLSPNECAFGSNMRIGCLHDLKAGTFRQIATCDSIWRDHLRDCSGLNGLSVDGPTPCTGGATWYEVSYSICEKQGDPVETTRVDYVKPEDNNFRSPVCWAPKG</sequence>
<proteinExistence type="predicted"/>
<dbReference type="EMBL" id="JBIAXI010000029">
    <property type="protein sequence ID" value="MFF4778162.1"/>
    <property type="molecule type" value="Genomic_DNA"/>
</dbReference>
<dbReference type="Proteomes" id="UP001602119">
    <property type="component" value="Unassembled WGS sequence"/>
</dbReference>